<dbReference type="SUPFAM" id="SSF51735">
    <property type="entry name" value="NAD(P)-binding Rossmann-fold domains"/>
    <property type="match status" value="1"/>
</dbReference>
<sequence>MNQQATVNAAGAVIISGGSRGLGLALVRDALAQGRIVATCSRHDTPALRELREADPEEMRFMWRALDVTDAAASKQFVRAVVQRYGTIAGLVNNAGQSDGQFLSLTSEELVQRLLAVNLEAVIRMTRLVAPYMLRENGGSIVSLGSISGTRGFAGLSVYGATKSALDGFSRCLARELGTRQVRVNVVAPGLLTTDMADATTEAEKRQIVALTPMGRLGSVDDVVGIVRFLLSPDAAFISGQSIVVDGGFTC</sequence>
<dbReference type="CDD" id="cd05233">
    <property type="entry name" value="SDR_c"/>
    <property type="match status" value="1"/>
</dbReference>
<gene>
    <name evidence="3" type="ORF">GJA_1014</name>
</gene>
<protein>
    <submittedName>
        <fullName evidence="3">Short chain dehydrogenase family protein</fullName>
    </submittedName>
</protein>
<dbReference type="InterPro" id="IPR036291">
    <property type="entry name" value="NAD(P)-bd_dom_sf"/>
</dbReference>
<dbReference type="PRINTS" id="PR00081">
    <property type="entry name" value="GDHRDH"/>
</dbReference>
<dbReference type="PRINTS" id="PR00080">
    <property type="entry name" value="SDRFAMILY"/>
</dbReference>
<evidence type="ECO:0000313" key="3">
    <source>
        <dbReference type="EMBL" id="CDG81668.1"/>
    </source>
</evidence>
<dbReference type="FunFam" id="3.40.50.720:FF:000084">
    <property type="entry name" value="Short-chain dehydrogenase reductase"/>
    <property type="match status" value="1"/>
</dbReference>
<dbReference type="Proteomes" id="UP000027604">
    <property type="component" value="Chromosome I"/>
</dbReference>
<dbReference type="Pfam" id="PF13561">
    <property type="entry name" value="adh_short_C2"/>
    <property type="match status" value="1"/>
</dbReference>
<dbReference type="OrthoDB" id="9804774at2"/>
<dbReference type="InterPro" id="IPR002347">
    <property type="entry name" value="SDR_fam"/>
</dbReference>
<accession>W0V2T9</accession>
<comment type="similarity">
    <text evidence="1">Belongs to the short-chain dehydrogenases/reductases (SDR) family.</text>
</comment>
<proteinExistence type="inferred from homology"/>
<dbReference type="Gene3D" id="3.40.50.720">
    <property type="entry name" value="NAD(P)-binding Rossmann-like Domain"/>
    <property type="match status" value="1"/>
</dbReference>
<dbReference type="InterPro" id="IPR057326">
    <property type="entry name" value="KR_dom"/>
</dbReference>
<evidence type="ECO:0000313" key="4">
    <source>
        <dbReference type="Proteomes" id="UP000027604"/>
    </source>
</evidence>
<dbReference type="RefSeq" id="WP_051780311.1">
    <property type="nucleotide sequence ID" value="NZ_BCTH01000029.1"/>
</dbReference>
<dbReference type="AlphaFoldDB" id="W0V2T9"/>
<evidence type="ECO:0000256" key="1">
    <source>
        <dbReference type="ARBA" id="ARBA00006484"/>
    </source>
</evidence>
<dbReference type="HOGENOM" id="CLU_010194_1_3_4"/>
<dbReference type="KEGG" id="jag:GJA_1014"/>
<reference evidence="3 4" key="1">
    <citation type="journal article" date="2015" name="Genome Announc.">
        <title>Genome Sequence of Mushroom Soft-Rot Pathogen Janthinobacterium agaricidamnosum.</title>
        <authorList>
            <person name="Graupner K."/>
            <person name="Lackner G."/>
            <person name="Hertweck C."/>
        </authorList>
    </citation>
    <scope>NUCLEOTIDE SEQUENCE [LARGE SCALE GENOMIC DNA]</scope>
    <source>
        <strain evidence="4">NBRC 102515 / DSM 9628</strain>
    </source>
</reference>
<dbReference type="GO" id="GO:0030497">
    <property type="term" value="P:fatty acid elongation"/>
    <property type="evidence" value="ECO:0007669"/>
    <property type="project" value="TreeGrafter"/>
</dbReference>
<dbReference type="EMBL" id="HG322949">
    <property type="protein sequence ID" value="CDG81668.1"/>
    <property type="molecule type" value="Genomic_DNA"/>
</dbReference>
<dbReference type="PROSITE" id="PS00061">
    <property type="entry name" value="ADH_SHORT"/>
    <property type="match status" value="1"/>
</dbReference>
<dbReference type="GO" id="GO:0016616">
    <property type="term" value="F:oxidoreductase activity, acting on the CH-OH group of donors, NAD or NADP as acceptor"/>
    <property type="evidence" value="ECO:0007669"/>
    <property type="project" value="UniProtKB-ARBA"/>
</dbReference>
<keyword evidence="4" id="KW-1185">Reference proteome</keyword>
<dbReference type="InterPro" id="IPR020904">
    <property type="entry name" value="Sc_DH/Rdtase_CS"/>
</dbReference>
<name>W0V2T9_9BURK</name>
<evidence type="ECO:0000259" key="2">
    <source>
        <dbReference type="SMART" id="SM00822"/>
    </source>
</evidence>
<dbReference type="PANTHER" id="PTHR42760">
    <property type="entry name" value="SHORT-CHAIN DEHYDROGENASES/REDUCTASES FAMILY MEMBER"/>
    <property type="match status" value="1"/>
</dbReference>
<feature type="domain" description="Ketoreductase" evidence="2">
    <location>
        <begin position="11"/>
        <end position="223"/>
    </location>
</feature>
<organism evidence="3 4">
    <name type="scientific">Janthinobacterium agaricidamnosum NBRC 102515 = DSM 9628</name>
    <dbReference type="NCBI Taxonomy" id="1349767"/>
    <lineage>
        <taxon>Bacteria</taxon>
        <taxon>Pseudomonadati</taxon>
        <taxon>Pseudomonadota</taxon>
        <taxon>Betaproteobacteria</taxon>
        <taxon>Burkholderiales</taxon>
        <taxon>Oxalobacteraceae</taxon>
        <taxon>Janthinobacterium</taxon>
    </lineage>
</organism>
<dbReference type="SMART" id="SM00822">
    <property type="entry name" value="PKS_KR"/>
    <property type="match status" value="1"/>
</dbReference>
<dbReference type="PATRIC" id="fig|1349767.4.peg.2743"/>
<dbReference type="STRING" id="1349767.GJA_1014"/>
<dbReference type="PANTHER" id="PTHR42760:SF40">
    <property type="entry name" value="3-OXOACYL-[ACYL-CARRIER-PROTEIN] REDUCTASE, CHLOROPLASTIC"/>
    <property type="match status" value="1"/>
</dbReference>
<dbReference type="eggNOG" id="COG1028">
    <property type="taxonomic scope" value="Bacteria"/>
</dbReference>